<comment type="caution">
    <text evidence="1">The sequence shown here is derived from an EMBL/GenBank/DDBJ whole genome shotgun (WGS) entry which is preliminary data.</text>
</comment>
<name>A0ABW3RRH0_9BACL</name>
<organism evidence="1 2">
    <name type="scientific">Paenibacillus puldeungensis</name>
    <dbReference type="NCBI Taxonomy" id="696536"/>
    <lineage>
        <taxon>Bacteria</taxon>
        <taxon>Bacillati</taxon>
        <taxon>Bacillota</taxon>
        <taxon>Bacilli</taxon>
        <taxon>Bacillales</taxon>
        <taxon>Paenibacillaceae</taxon>
        <taxon>Paenibacillus</taxon>
    </lineage>
</organism>
<dbReference type="Proteomes" id="UP001597262">
    <property type="component" value="Unassembled WGS sequence"/>
</dbReference>
<keyword evidence="2" id="KW-1185">Reference proteome</keyword>
<gene>
    <name evidence="1" type="ORF">ACFQ3W_01790</name>
</gene>
<reference evidence="2" key="1">
    <citation type="journal article" date="2019" name="Int. J. Syst. Evol. Microbiol.">
        <title>The Global Catalogue of Microorganisms (GCM) 10K type strain sequencing project: providing services to taxonomists for standard genome sequencing and annotation.</title>
        <authorList>
            <consortium name="The Broad Institute Genomics Platform"/>
            <consortium name="The Broad Institute Genome Sequencing Center for Infectious Disease"/>
            <person name="Wu L."/>
            <person name="Ma J."/>
        </authorList>
    </citation>
    <scope>NUCLEOTIDE SEQUENCE [LARGE SCALE GENOMIC DNA]</scope>
    <source>
        <strain evidence="2">CCUG 59189</strain>
    </source>
</reference>
<dbReference type="RefSeq" id="WP_379315999.1">
    <property type="nucleotide sequence ID" value="NZ_JBHTLM010000001.1"/>
</dbReference>
<protein>
    <submittedName>
        <fullName evidence="1">Uncharacterized protein</fullName>
    </submittedName>
</protein>
<dbReference type="EMBL" id="JBHTLM010000001">
    <property type="protein sequence ID" value="MFD1175041.1"/>
    <property type="molecule type" value="Genomic_DNA"/>
</dbReference>
<evidence type="ECO:0000313" key="1">
    <source>
        <dbReference type="EMBL" id="MFD1175041.1"/>
    </source>
</evidence>
<sequence length="65" mass="7867">MYMDSLELAKQRAEDLRKEIEKCNRGERMRLIRKMKSLSMQKQALPGKKRFSLLKPILMIFRRLL</sequence>
<proteinExistence type="predicted"/>
<accession>A0ABW3RRH0</accession>
<evidence type="ECO:0000313" key="2">
    <source>
        <dbReference type="Proteomes" id="UP001597262"/>
    </source>
</evidence>